<dbReference type="RefSeq" id="WP_283488788.1">
    <property type="nucleotide sequence ID" value="NZ_CP125947.1"/>
</dbReference>
<reference evidence="1 2" key="1">
    <citation type="submission" date="2023-05" db="EMBL/GenBank/DDBJ databases">
        <authorList>
            <person name="Yin Y."/>
            <person name="Lu Z."/>
        </authorList>
    </citation>
    <scope>NUCLEOTIDE SEQUENCE [LARGE SCALE GENOMIC DNA]</scope>
    <source>
        <strain evidence="1 2">ZM22</strain>
    </source>
</reference>
<protein>
    <submittedName>
        <fullName evidence="1">Uncharacterized protein</fullName>
    </submittedName>
</protein>
<dbReference type="Proteomes" id="UP001240697">
    <property type="component" value="Chromosome"/>
</dbReference>
<evidence type="ECO:0000313" key="1">
    <source>
        <dbReference type="EMBL" id="WHS67763.1"/>
    </source>
</evidence>
<proteinExistence type="predicted"/>
<name>A0ABY8SXR4_9BURK</name>
<accession>A0ABY8SXR4</accession>
<dbReference type="EMBL" id="CP125947">
    <property type="protein sequence ID" value="WHS67763.1"/>
    <property type="molecule type" value="Genomic_DNA"/>
</dbReference>
<organism evidence="1 2">
    <name type="scientific">Comamonas resistens</name>
    <dbReference type="NCBI Taxonomy" id="3046670"/>
    <lineage>
        <taxon>Bacteria</taxon>
        <taxon>Pseudomonadati</taxon>
        <taxon>Pseudomonadota</taxon>
        <taxon>Betaproteobacteria</taxon>
        <taxon>Burkholderiales</taxon>
        <taxon>Comamonadaceae</taxon>
        <taxon>Comamonas</taxon>
    </lineage>
</organism>
<evidence type="ECO:0000313" key="2">
    <source>
        <dbReference type="Proteomes" id="UP001240697"/>
    </source>
</evidence>
<keyword evidence="2" id="KW-1185">Reference proteome</keyword>
<sequence>MEIDEDTCTCFGCGSINIGYSMDECTEGCPECGSMDIMSYGDSQQEAEETQQAYENQGGY</sequence>
<gene>
    <name evidence="1" type="ORF">QMY55_11865</name>
</gene>